<protein>
    <submittedName>
        <fullName evidence="1">Uncharacterized protein</fullName>
    </submittedName>
</protein>
<keyword evidence="2" id="KW-1185">Reference proteome</keyword>
<comment type="caution">
    <text evidence="1">The sequence shown here is derived from an EMBL/GenBank/DDBJ whole genome shotgun (WGS) entry which is preliminary data.</text>
</comment>
<dbReference type="Proteomes" id="UP000187455">
    <property type="component" value="Unassembled WGS sequence"/>
</dbReference>
<evidence type="ECO:0000313" key="1">
    <source>
        <dbReference type="EMBL" id="OLY79278.1"/>
    </source>
</evidence>
<evidence type="ECO:0000313" key="2">
    <source>
        <dbReference type="Proteomes" id="UP000187455"/>
    </source>
</evidence>
<feature type="non-terminal residue" evidence="1">
    <location>
        <position position="45"/>
    </location>
</feature>
<dbReference type="AlphaFoldDB" id="A0A1R0GR00"/>
<dbReference type="EMBL" id="LSSL01004675">
    <property type="protein sequence ID" value="OLY79278.1"/>
    <property type="molecule type" value="Genomic_DNA"/>
</dbReference>
<name>A0A1R0GR00_9FUNG</name>
<dbReference type="OrthoDB" id="10460240at2759"/>
<reference evidence="1 2" key="1">
    <citation type="journal article" date="2016" name="Mol. Biol. Evol.">
        <title>Genome-Wide Survey of Gut Fungi (Harpellales) Reveals the First Horizontally Transferred Ubiquitin Gene from a Mosquito Host.</title>
        <authorList>
            <person name="Wang Y."/>
            <person name="White M.M."/>
            <person name="Kvist S."/>
            <person name="Moncalvo J.M."/>
        </authorList>
    </citation>
    <scope>NUCLEOTIDE SEQUENCE [LARGE SCALE GENOMIC DNA]</scope>
    <source>
        <strain evidence="1 2">ALG-7-W6</strain>
    </source>
</reference>
<proteinExistence type="predicted"/>
<accession>A0A1R0GR00</accession>
<organism evidence="1 2">
    <name type="scientific">Smittium mucronatum</name>
    <dbReference type="NCBI Taxonomy" id="133383"/>
    <lineage>
        <taxon>Eukaryota</taxon>
        <taxon>Fungi</taxon>
        <taxon>Fungi incertae sedis</taxon>
        <taxon>Zoopagomycota</taxon>
        <taxon>Kickxellomycotina</taxon>
        <taxon>Harpellomycetes</taxon>
        <taxon>Harpellales</taxon>
        <taxon>Legeriomycetaceae</taxon>
        <taxon>Smittium</taxon>
    </lineage>
</organism>
<gene>
    <name evidence="1" type="ORF">AYI68_g6654</name>
</gene>
<sequence>MPVISCQKKLFFADRKVDLYQTVRMEQDIVIINIPNFGDEGIFAM</sequence>